<dbReference type="RefSeq" id="XP_014160561.1">
    <property type="nucleotide sequence ID" value="XM_014305086.1"/>
</dbReference>
<proteinExistence type="predicted"/>
<dbReference type="Pfam" id="PF01738">
    <property type="entry name" value="DLH"/>
    <property type="match status" value="1"/>
</dbReference>
<evidence type="ECO:0000313" key="4">
    <source>
        <dbReference type="EMBL" id="KNC86659.1"/>
    </source>
</evidence>
<sequence length="341" mass="35069">MMFLSSTALLLVSALLVTAQPTETQPTYDIASALAFAEEMGWDLGDVTSEDLSEETVPYTLPDGSSANGILVTPINGATTGNLVVILADWDGVGSFEVANAVRLAALGNAAFVADTYGSEQAQGEDAELSNEIKGSLAGSLKSNAENYREIISSAIATAQSTEGTPYEDVAIFGYCLGGGGVMEYARNDPAKIEAEGVTLMVAFHPGATTSTDDSSITTSSENGFMATLLLNQGTADAGAVSADQVESVKGELDGAESWLLSAATYYTGALHGFTQPGASYNEFAAEMSWANAIYALGSGVEEDTEMVASETESVPTDAVVTPSADDETGASDAVVSDVSM</sequence>
<feature type="signal peptide" evidence="2">
    <location>
        <begin position="1"/>
        <end position="19"/>
    </location>
</feature>
<dbReference type="AlphaFoldDB" id="A0A0L0GCM7"/>
<dbReference type="SUPFAM" id="SSF53474">
    <property type="entry name" value="alpha/beta-Hydrolases"/>
    <property type="match status" value="1"/>
</dbReference>
<evidence type="ECO:0000259" key="3">
    <source>
        <dbReference type="Pfam" id="PF01738"/>
    </source>
</evidence>
<dbReference type="Gene3D" id="3.40.50.1820">
    <property type="entry name" value="alpha/beta hydrolase"/>
    <property type="match status" value="1"/>
</dbReference>
<name>A0A0L0GCM7_9EUKA</name>
<reference evidence="4 5" key="1">
    <citation type="submission" date="2011-02" db="EMBL/GenBank/DDBJ databases">
        <title>The Genome Sequence of Sphaeroforma arctica JP610.</title>
        <authorList>
            <consortium name="The Broad Institute Genome Sequencing Platform"/>
            <person name="Russ C."/>
            <person name="Cuomo C."/>
            <person name="Young S.K."/>
            <person name="Zeng Q."/>
            <person name="Gargeya S."/>
            <person name="Alvarado L."/>
            <person name="Berlin A."/>
            <person name="Chapman S.B."/>
            <person name="Chen Z."/>
            <person name="Freedman E."/>
            <person name="Gellesch M."/>
            <person name="Goldberg J."/>
            <person name="Griggs A."/>
            <person name="Gujja S."/>
            <person name="Heilman E."/>
            <person name="Heiman D."/>
            <person name="Howarth C."/>
            <person name="Mehta T."/>
            <person name="Neiman D."/>
            <person name="Pearson M."/>
            <person name="Roberts A."/>
            <person name="Saif S."/>
            <person name="Shea T."/>
            <person name="Shenoy N."/>
            <person name="Sisk P."/>
            <person name="Stolte C."/>
            <person name="Sykes S."/>
            <person name="White J."/>
            <person name="Yandava C."/>
            <person name="Burger G."/>
            <person name="Gray M.W."/>
            <person name="Holland P.W.H."/>
            <person name="King N."/>
            <person name="Lang F.B.F."/>
            <person name="Roger A.J."/>
            <person name="Ruiz-Trillo I."/>
            <person name="Haas B."/>
            <person name="Nusbaum C."/>
            <person name="Birren B."/>
        </authorList>
    </citation>
    <scope>NUCLEOTIDE SEQUENCE [LARGE SCALE GENOMIC DNA]</scope>
    <source>
        <strain evidence="4 5">JP610</strain>
    </source>
</reference>
<keyword evidence="5" id="KW-1185">Reference proteome</keyword>
<keyword evidence="2" id="KW-0732">Signal</keyword>
<feature type="chain" id="PRO_5005538857" description="Dienelactone hydrolase domain-containing protein" evidence="2">
    <location>
        <begin position="20"/>
        <end position="341"/>
    </location>
</feature>
<dbReference type="InterPro" id="IPR050261">
    <property type="entry name" value="FrsA_esterase"/>
</dbReference>
<dbReference type="Proteomes" id="UP000054560">
    <property type="component" value="Unassembled WGS sequence"/>
</dbReference>
<dbReference type="InterPro" id="IPR002925">
    <property type="entry name" value="Dienelactn_hydro"/>
</dbReference>
<dbReference type="PANTHER" id="PTHR22946">
    <property type="entry name" value="DIENELACTONE HYDROLASE DOMAIN-CONTAINING PROTEIN-RELATED"/>
    <property type="match status" value="1"/>
</dbReference>
<dbReference type="GO" id="GO:0016787">
    <property type="term" value="F:hydrolase activity"/>
    <property type="evidence" value="ECO:0007669"/>
    <property type="project" value="InterPro"/>
</dbReference>
<dbReference type="PANTHER" id="PTHR22946:SF0">
    <property type="entry name" value="DIENELACTONE HYDROLASE DOMAIN-CONTAINING PROTEIN"/>
    <property type="match status" value="1"/>
</dbReference>
<dbReference type="STRING" id="667725.A0A0L0GCM7"/>
<evidence type="ECO:0000256" key="1">
    <source>
        <dbReference type="SAM" id="MobiDB-lite"/>
    </source>
</evidence>
<feature type="domain" description="Dienelactone hydrolase" evidence="3">
    <location>
        <begin position="72"/>
        <end position="297"/>
    </location>
</feature>
<dbReference type="GeneID" id="25901700"/>
<accession>A0A0L0GCM7</accession>
<dbReference type="InterPro" id="IPR029058">
    <property type="entry name" value="AB_hydrolase_fold"/>
</dbReference>
<dbReference type="eggNOG" id="ENOG502S6W7">
    <property type="taxonomic scope" value="Eukaryota"/>
</dbReference>
<evidence type="ECO:0000256" key="2">
    <source>
        <dbReference type="SAM" id="SignalP"/>
    </source>
</evidence>
<dbReference type="EMBL" id="KQ241642">
    <property type="protein sequence ID" value="KNC86659.1"/>
    <property type="molecule type" value="Genomic_DNA"/>
</dbReference>
<protein>
    <recommendedName>
        <fullName evidence="3">Dienelactone hydrolase domain-containing protein</fullName>
    </recommendedName>
</protein>
<evidence type="ECO:0000313" key="5">
    <source>
        <dbReference type="Proteomes" id="UP000054560"/>
    </source>
</evidence>
<gene>
    <name evidence="4" type="ORF">SARC_01196</name>
</gene>
<feature type="region of interest" description="Disordered" evidence="1">
    <location>
        <begin position="308"/>
        <end position="341"/>
    </location>
</feature>
<organism evidence="4 5">
    <name type="scientific">Sphaeroforma arctica JP610</name>
    <dbReference type="NCBI Taxonomy" id="667725"/>
    <lineage>
        <taxon>Eukaryota</taxon>
        <taxon>Ichthyosporea</taxon>
        <taxon>Ichthyophonida</taxon>
        <taxon>Sphaeroforma</taxon>
    </lineage>
</organism>